<dbReference type="InterPro" id="IPR056828">
    <property type="entry name" value="Beta-prop_TEP1_C"/>
</dbReference>
<organism evidence="4">
    <name type="scientific">seawater metagenome</name>
    <dbReference type="NCBI Taxonomy" id="1561972"/>
    <lineage>
        <taxon>unclassified sequences</taxon>
        <taxon>metagenomes</taxon>
        <taxon>ecological metagenomes</taxon>
    </lineage>
</organism>
<dbReference type="InterPro" id="IPR036322">
    <property type="entry name" value="WD40_repeat_dom_sf"/>
</dbReference>
<protein>
    <submittedName>
        <fullName evidence="4">WD domain, G-beta repeat</fullName>
    </submittedName>
</protein>
<dbReference type="Gene3D" id="1.20.1280.50">
    <property type="match status" value="1"/>
</dbReference>
<sequence length="383" mass="45051">MPKGKVSIKDFYNINDLLPPQVLLEVFKLCRPEQIRPICKHWYKATQNDILWKCWYQDKFTNKKLKESWQESYFYMLFLENNWINNRFFNKNFYDNSWITNCKLFNNTIITTSQWGFIKEWDLNTILNQNTNNSLPFVYSGNIGPIHCLDCNESLIVTGSDDGVIKIWKRNKMNYTKMLTYHHQDVFCIKIIEDKIISGSKDNIIYVYDLKTLNKTILKGHTHSVWSIEKKNDTLFSSSLDGTVRIWNLNNKNEYDCTTCLEISKYAVLKIVLFKNFLIVATWNGKIEIWNIHEKELTYSITAHSDYISGLKCFNDILVSSSYDNQVKIWKITTKGFIGLKLVNVLDLEKITCLDINEKELVCCSSLGKIHYFNFDVKKSIIV</sequence>
<keyword evidence="1" id="KW-0853">WD repeat</keyword>
<reference evidence="4" key="1">
    <citation type="submission" date="2019-09" db="EMBL/GenBank/DDBJ databases">
        <authorList>
            <person name="Needham M D."/>
        </authorList>
    </citation>
    <scope>NUCLEOTIDE SEQUENCE</scope>
</reference>
<dbReference type="PANTHER" id="PTHR19848:SF8">
    <property type="entry name" value="F-BOX AND WD REPEAT DOMAIN CONTAINING 7"/>
    <property type="match status" value="1"/>
</dbReference>
<evidence type="ECO:0000259" key="3">
    <source>
        <dbReference type="Pfam" id="PF25048"/>
    </source>
</evidence>
<dbReference type="InterPro" id="IPR036047">
    <property type="entry name" value="F-box-like_dom_sf"/>
</dbReference>
<dbReference type="EMBL" id="CABVLZ010000002">
    <property type="protein sequence ID" value="VVU94878.1"/>
    <property type="molecule type" value="Genomic_DNA"/>
</dbReference>
<feature type="domain" description="TEP-1 C-terminal beta-propeller" evidence="3">
    <location>
        <begin position="304"/>
        <end position="373"/>
    </location>
</feature>
<dbReference type="PROSITE" id="PS50082">
    <property type="entry name" value="WD_REPEATS_2"/>
    <property type="match status" value="3"/>
</dbReference>
<dbReference type="PROSITE" id="PS00678">
    <property type="entry name" value="WD_REPEATS_1"/>
    <property type="match status" value="1"/>
</dbReference>
<keyword evidence="2" id="KW-0677">Repeat</keyword>
<proteinExistence type="predicted"/>
<dbReference type="Pfam" id="PF00400">
    <property type="entry name" value="WD40"/>
    <property type="match status" value="2"/>
</dbReference>
<gene>
    <name evidence="4" type="ORF">CPAV1605_603</name>
</gene>
<accession>A0A5E8CHK2</accession>
<dbReference type="InterPro" id="IPR019775">
    <property type="entry name" value="WD40_repeat_CS"/>
</dbReference>
<dbReference type="InterPro" id="IPR001680">
    <property type="entry name" value="WD40_rpt"/>
</dbReference>
<dbReference type="PRINTS" id="PR00320">
    <property type="entry name" value="GPROTEINBRPT"/>
</dbReference>
<dbReference type="Pfam" id="PF25048">
    <property type="entry name" value="Beta-prop_TEP1_C"/>
    <property type="match status" value="1"/>
</dbReference>
<evidence type="ECO:0000256" key="1">
    <source>
        <dbReference type="ARBA" id="ARBA00022574"/>
    </source>
</evidence>
<dbReference type="SUPFAM" id="SSF50978">
    <property type="entry name" value="WD40 repeat-like"/>
    <property type="match status" value="1"/>
</dbReference>
<evidence type="ECO:0000256" key="2">
    <source>
        <dbReference type="ARBA" id="ARBA00022737"/>
    </source>
</evidence>
<dbReference type="SMART" id="SM00320">
    <property type="entry name" value="WD40"/>
    <property type="match status" value="6"/>
</dbReference>
<dbReference type="Gene3D" id="2.130.10.10">
    <property type="entry name" value="YVTN repeat-like/Quinoprotein amine dehydrogenase"/>
    <property type="match status" value="1"/>
</dbReference>
<dbReference type="PANTHER" id="PTHR19848">
    <property type="entry name" value="WD40 REPEAT PROTEIN"/>
    <property type="match status" value="1"/>
</dbReference>
<dbReference type="AlphaFoldDB" id="A0A5E8CHK2"/>
<dbReference type="InterPro" id="IPR020472">
    <property type="entry name" value="WD40_PAC1"/>
</dbReference>
<dbReference type="PROSITE" id="PS50294">
    <property type="entry name" value="WD_REPEATS_REGION"/>
    <property type="match status" value="1"/>
</dbReference>
<name>A0A5E8CHK2_9ZZZZ</name>
<dbReference type="SUPFAM" id="SSF81383">
    <property type="entry name" value="F-box domain"/>
    <property type="match status" value="1"/>
</dbReference>
<dbReference type="InterPro" id="IPR015943">
    <property type="entry name" value="WD40/YVTN_repeat-like_dom_sf"/>
</dbReference>
<evidence type="ECO:0000313" key="4">
    <source>
        <dbReference type="EMBL" id="VVU94878.1"/>
    </source>
</evidence>